<feature type="region of interest" description="Disordered" evidence="1">
    <location>
        <begin position="1175"/>
        <end position="1196"/>
    </location>
</feature>
<feature type="transmembrane region" description="Helical" evidence="2">
    <location>
        <begin position="613"/>
        <end position="635"/>
    </location>
</feature>
<feature type="transmembrane region" description="Helical" evidence="2">
    <location>
        <begin position="1062"/>
        <end position="1083"/>
    </location>
</feature>
<dbReference type="InterPro" id="IPR021840">
    <property type="entry name" value="DUF3433"/>
</dbReference>
<protein>
    <recommendedName>
        <fullName evidence="4">Glycoside hydrolase 131 catalytic N-terminal domain-containing protein</fullName>
    </recommendedName>
</protein>
<feature type="domain" description="Glycoside hydrolase 131 catalytic N-terminal" evidence="4">
    <location>
        <begin position="25"/>
        <end position="283"/>
    </location>
</feature>
<dbReference type="EMBL" id="WUBL01000020">
    <property type="protein sequence ID" value="KAF2970624.1"/>
    <property type="molecule type" value="Genomic_DNA"/>
</dbReference>
<proteinExistence type="predicted"/>
<feature type="signal peptide" evidence="3">
    <location>
        <begin position="1"/>
        <end position="20"/>
    </location>
</feature>
<dbReference type="Proteomes" id="UP000481858">
    <property type="component" value="Unassembled WGS sequence"/>
</dbReference>
<evidence type="ECO:0000313" key="6">
    <source>
        <dbReference type="Proteomes" id="UP000481858"/>
    </source>
</evidence>
<dbReference type="Gene3D" id="2.60.120.1160">
    <property type="match status" value="1"/>
</dbReference>
<organism evidence="5 6">
    <name type="scientific">Xylaria multiplex</name>
    <dbReference type="NCBI Taxonomy" id="323545"/>
    <lineage>
        <taxon>Eukaryota</taxon>
        <taxon>Fungi</taxon>
        <taxon>Dikarya</taxon>
        <taxon>Ascomycota</taxon>
        <taxon>Pezizomycotina</taxon>
        <taxon>Sordariomycetes</taxon>
        <taxon>Xylariomycetidae</taxon>
        <taxon>Xylariales</taxon>
        <taxon>Xylariaceae</taxon>
        <taxon>Xylaria</taxon>
    </lineage>
</organism>
<accession>A0A7C8IY70</accession>
<reference evidence="5 6" key="1">
    <citation type="submission" date="2019-12" db="EMBL/GenBank/DDBJ databases">
        <title>Draft genome sequence of the ascomycete Xylaria multiplex DSM 110363.</title>
        <authorList>
            <person name="Buettner E."/>
            <person name="Kellner H."/>
        </authorList>
    </citation>
    <scope>NUCLEOTIDE SEQUENCE [LARGE SCALE GENOMIC DNA]</scope>
    <source>
        <strain evidence="5 6">DSM 110363</strain>
    </source>
</reference>
<feature type="chain" id="PRO_5028874134" description="Glycoside hydrolase 131 catalytic N-terminal domain-containing protein" evidence="3">
    <location>
        <begin position="21"/>
        <end position="1196"/>
    </location>
</feature>
<feature type="transmembrane region" description="Helical" evidence="2">
    <location>
        <begin position="720"/>
        <end position="746"/>
    </location>
</feature>
<feature type="transmembrane region" description="Helical" evidence="2">
    <location>
        <begin position="666"/>
        <end position="687"/>
    </location>
</feature>
<gene>
    <name evidence="5" type="ORF">GQX73_g2901</name>
</gene>
<dbReference type="PANTHER" id="PTHR37544:SF1">
    <property type="entry name" value="PHOSPHORIBOSYLAMINOIMIDAZOLE-SUCCINOCARBOXAMIDE SYNTHASE"/>
    <property type="match status" value="1"/>
</dbReference>
<dbReference type="PANTHER" id="PTHR37544">
    <property type="entry name" value="SPRAY-RELATED"/>
    <property type="match status" value="1"/>
</dbReference>
<dbReference type="InParanoid" id="A0A7C8IY70"/>
<feature type="transmembrane region" description="Helical" evidence="2">
    <location>
        <begin position="909"/>
        <end position="929"/>
    </location>
</feature>
<evidence type="ECO:0000256" key="2">
    <source>
        <dbReference type="SAM" id="Phobius"/>
    </source>
</evidence>
<keyword evidence="2" id="KW-1133">Transmembrane helix</keyword>
<dbReference type="Pfam" id="PF11915">
    <property type="entry name" value="DUF3433"/>
    <property type="match status" value="1"/>
</dbReference>
<keyword evidence="2" id="KW-0472">Membrane</keyword>
<evidence type="ECO:0000256" key="1">
    <source>
        <dbReference type="SAM" id="MobiDB-lite"/>
    </source>
</evidence>
<feature type="transmembrane region" description="Helical" evidence="2">
    <location>
        <begin position="758"/>
        <end position="780"/>
    </location>
</feature>
<dbReference type="OrthoDB" id="3057599at2759"/>
<evidence type="ECO:0000313" key="5">
    <source>
        <dbReference type="EMBL" id="KAF2970624.1"/>
    </source>
</evidence>
<name>A0A7C8IY70_9PEZI</name>
<feature type="region of interest" description="Disordered" evidence="1">
    <location>
        <begin position="431"/>
        <end position="544"/>
    </location>
</feature>
<keyword evidence="6" id="KW-1185">Reference proteome</keyword>
<evidence type="ECO:0000259" key="4">
    <source>
        <dbReference type="Pfam" id="PF18271"/>
    </source>
</evidence>
<feature type="transmembrane region" description="Helical" evidence="2">
    <location>
        <begin position="642"/>
        <end position="660"/>
    </location>
</feature>
<evidence type="ECO:0000256" key="3">
    <source>
        <dbReference type="SAM" id="SignalP"/>
    </source>
</evidence>
<keyword evidence="2" id="KW-0812">Transmembrane</keyword>
<sequence length="1196" mass="132273">MAGYRSLVSFLAIPCALVASQQCDLQFDGRVPSSFSAATFNTNNGVFNPNNVFGKGLDLGSIVQLQESLSSLFDVDTIPVGVTISDDSIFAPSADNVQTGFRRAELLIASNDGTDASTTGVKTLHFSVMKDANRPLNLSHEYQLVFLESNDFSTNQFVLKTGTILGENTADPDTLQLFGNVNANPVQTLFSTPFTEDVFHNFAVTLDFDALATQVFYSQGTDALVAQTEALANDVSGQGQFHFGVLKKGLNGGDDIVKNGEQEDGIDEGIIFGGIFEEDSSGGCISLSNTSTNEPPFTASQTTIVYQPHPDTDFLEWQHLALAEQMNSIPYAPSPPEAPTFPSVASEDEIDGVERYGGYHPDYPEYAVSISTPRPLPSVHFNPVPFMMGGGMQTDSLVQRDFKDELTRAAGVVTPGVSDTPYIRYAIEALTRQQHDDDSGIPSRSNMPSRNDVRVLPRAQIIPQFNAEASQPPPSRQTPTVTDGGDESVLGGWRPAPGGWHVPFPIPVSPSVGRQTPIEEPQPEPQPEVQPARQPVRHPEQRRNDEIADQFYRIKTLVEQGIPAPAKNHSPPRTVDVWRAQPDSFPKHDLEAIGYKSPAPPPLTHKPWILQPLSLLLFTTLCILVITALIFSAVYSISRDGFTPYAGTIYGGQYFLFRVLPQLIGAVLLVYAQCVIAAVFRVFPLSAMASDDRRERRNAVFLPLYPKSFLWPQLFGPWQVWVPTLVVWLTNFTIPLLSSLYTVVLVDGVWRWATVQGVAWTLVAVYVALLLSTVVLFVYWRRRRTGMIETWDVRSIADLIFLLSPSNSLPQYRGLEAAATRGNMKKVLDGTAERLGYWTTPEVPENSVFWGIGVPTTKEDIELEKLDRKNWAAQRDSSRPVTLSDLEDQKQPWTVRSRYLPWCFRDSPIILFVVAEALLLIALIVVAFLPSTALRKGFLPLLSAAPLAGAFSPADFLYSFLPSLIGLALFLGFQSLELTLRILAPWGELAREEGSRAETSLLLDYAACLPWQSTFKAIKLKHWRVAFVTFLSPLFVLIPVLGGGLFLALTPPSGAVHIYPNVPIFALILALLILHLAAMASFIPYRKHFRLPHAVTCLAEIMSFCCNEQLRTDEAFDQGKISRRTELKRALDCTKDQHRQGRWTFGAGRNSEERLGIKRYSRFTVNPTKLRQYDKHVRGKPISGPLPNGSGPLFGH</sequence>
<feature type="transmembrane region" description="Helical" evidence="2">
    <location>
        <begin position="956"/>
        <end position="973"/>
    </location>
</feature>
<keyword evidence="3" id="KW-0732">Signal</keyword>
<dbReference type="InterPro" id="IPR041524">
    <property type="entry name" value="GH131_N"/>
</dbReference>
<feature type="transmembrane region" description="Helical" evidence="2">
    <location>
        <begin position="1025"/>
        <end position="1050"/>
    </location>
</feature>
<dbReference type="Pfam" id="PF18271">
    <property type="entry name" value="GH131_N"/>
    <property type="match status" value="1"/>
</dbReference>
<dbReference type="AlphaFoldDB" id="A0A7C8IY70"/>
<comment type="caution">
    <text evidence="5">The sequence shown here is derived from an EMBL/GenBank/DDBJ whole genome shotgun (WGS) entry which is preliminary data.</text>
</comment>